<keyword evidence="6" id="KW-1185">Reference proteome</keyword>
<dbReference type="Pfam" id="PF15292">
    <property type="entry name" value="Treslin_M"/>
    <property type="match status" value="1"/>
</dbReference>
<dbReference type="GO" id="GO:0003682">
    <property type="term" value="F:chromatin binding"/>
    <property type="evidence" value="ECO:0007669"/>
    <property type="project" value="TreeGrafter"/>
</dbReference>
<feature type="domain" description="Treslin M" evidence="2">
    <location>
        <begin position="194"/>
        <end position="337"/>
    </location>
</feature>
<evidence type="ECO:0000313" key="6">
    <source>
        <dbReference type="Proteomes" id="UP000523279"/>
    </source>
</evidence>
<evidence type="ECO:0000259" key="2">
    <source>
        <dbReference type="Pfam" id="PF15292"/>
    </source>
</evidence>
<dbReference type="PANTHER" id="PTHR21556">
    <property type="entry name" value="TRESLIN"/>
    <property type="match status" value="1"/>
</dbReference>
<dbReference type="GO" id="GO:0007095">
    <property type="term" value="P:mitotic G2 DNA damage checkpoint signaling"/>
    <property type="evidence" value="ECO:0007669"/>
    <property type="project" value="TreeGrafter"/>
</dbReference>
<dbReference type="InterPro" id="IPR032746">
    <property type="entry name" value="Treslin_M"/>
</dbReference>
<evidence type="ECO:0000259" key="4">
    <source>
        <dbReference type="Pfam" id="PF21855"/>
    </source>
</evidence>
<dbReference type="InterPro" id="IPR053919">
    <property type="entry name" value="Treslin_N"/>
</dbReference>
<comment type="caution">
    <text evidence="5">The sequence shown here is derived from an EMBL/GenBank/DDBJ whole genome shotgun (WGS) entry which is preliminary data.</text>
</comment>
<proteinExistence type="predicted"/>
<feature type="non-terminal residue" evidence="5">
    <location>
        <position position="1"/>
    </location>
</feature>
<evidence type="ECO:0000256" key="1">
    <source>
        <dbReference type="SAM" id="MobiDB-lite"/>
    </source>
</evidence>
<feature type="non-terminal residue" evidence="5">
    <location>
        <position position="769"/>
    </location>
</feature>
<dbReference type="InterPro" id="IPR053920">
    <property type="entry name" value="Treslin_STD"/>
</dbReference>
<dbReference type="InterPro" id="IPR026153">
    <property type="entry name" value="Treslin"/>
</dbReference>
<evidence type="ECO:0000313" key="5">
    <source>
        <dbReference type="EMBL" id="NXH39689.1"/>
    </source>
</evidence>
<dbReference type="PANTHER" id="PTHR21556:SF2">
    <property type="entry name" value="TRESLIN"/>
    <property type="match status" value="1"/>
</dbReference>
<dbReference type="GO" id="GO:0005634">
    <property type="term" value="C:nucleus"/>
    <property type="evidence" value="ECO:0007669"/>
    <property type="project" value="InterPro"/>
</dbReference>
<evidence type="ECO:0000259" key="3">
    <source>
        <dbReference type="Pfam" id="PF21854"/>
    </source>
</evidence>
<dbReference type="AlphaFoldDB" id="A0A7K9JN44"/>
<dbReference type="GO" id="GO:0033314">
    <property type="term" value="P:mitotic DNA replication checkpoint signaling"/>
    <property type="evidence" value="ECO:0007669"/>
    <property type="project" value="InterPro"/>
</dbReference>
<sequence length="769" mass="84651">RAPAALPGPAPRAALTHSGLKETLLDFQWDRPEIASPAKPPRRSRRTGPPAREPPEAPPEGFVNAVFVFSPCPHSRRELRRFVSGNDAPSSPGEPPSAQELAEKLLPKSVQELLVEQKITLFWVDTADWAQLIECPDHGGYWTMFEVICQMGGTILPAETLVHCLSQPRADAAPGFLGDCRFPEPQAVPWATLLPLDATLNCLFSRPSMYRSVFPQQEGTLFLSMPGEKKQESCAVILEPLAMSQRQLQGPVSIVLKGSLTGWGLAQAGHFLTESWVLQSSRAELGEGSRSLFHQLLRSLVAEGLHMIAEVSLSKTWYPCTAVLSPLSENTAVLTVLGPEKTAEIQGCSLEGAVVEDSSQDCATHLPEIVNSVLSKIDMSVEDSLAKETPVPEWVQRELSHTGGWHPSVLEAWYPASNACGASSDLMESFRLLQVPCANGKDDTEQSDLELSENLSELYQRKFSETSAAAGPGNNKKRRGVPRTPVRQKMKTMPRSLQMLNAARLNVKAQKFQPDAVPPAVNEKVPQKLSARRLDEKVEGKAKALKISIGVYFQTEEELQSHLTASYQKAVAEGIPSSVCAQNMIMAIKRFLKIQDAKEKEVACVGRVRNHLLKTSKMLRQQHSSQKETKVRECRLQVLLRLELCLQCPSLQSNAEEMEQLLEEASKVTDMLRILCLTEDPAYLTKFLEEILELYMNSIPKTLGDIYYGLGTQIPAKLASVLPSDFFSDDSMTLDSKSPGLPPSLSSVLTPSAVCTESDQLEELRTRSA</sequence>
<feature type="region of interest" description="Disordered" evidence="1">
    <location>
        <begin position="26"/>
        <end position="60"/>
    </location>
</feature>
<feature type="region of interest" description="Disordered" evidence="1">
    <location>
        <begin position="464"/>
        <end position="490"/>
    </location>
</feature>
<gene>
    <name evidence="5" type="primary">Ticrr_1</name>
    <name evidence="5" type="ORF">DICEXI_R11940</name>
</gene>
<dbReference type="GO" id="GO:0006260">
    <property type="term" value="P:DNA replication"/>
    <property type="evidence" value="ECO:0007669"/>
    <property type="project" value="InterPro"/>
</dbReference>
<feature type="compositionally biased region" description="Basic residues" evidence="1">
    <location>
        <begin position="475"/>
        <end position="490"/>
    </location>
</feature>
<dbReference type="GO" id="GO:0010212">
    <property type="term" value="P:response to ionizing radiation"/>
    <property type="evidence" value="ECO:0007669"/>
    <property type="project" value="InterPro"/>
</dbReference>
<name>A0A7K9JN44_9PASE</name>
<organism evidence="5 6">
    <name type="scientific">Dicaeum eximium</name>
    <dbReference type="NCBI Taxonomy" id="667154"/>
    <lineage>
        <taxon>Eukaryota</taxon>
        <taxon>Metazoa</taxon>
        <taxon>Chordata</taxon>
        <taxon>Craniata</taxon>
        <taxon>Vertebrata</taxon>
        <taxon>Euteleostomi</taxon>
        <taxon>Archelosauria</taxon>
        <taxon>Archosauria</taxon>
        <taxon>Dinosauria</taxon>
        <taxon>Saurischia</taxon>
        <taxon>Theropoda</taxon>
        <taxon>Coelurosauria</taxon>
        <taxon>Aves</taxon>
        <taxon>Neognathae</taxon>
        <taxon>Neoaves</taxon>
        <taxon>Telluraves</taxon>
        <taxon>Australaves</taxon>
        <taxon>Passeriformes</taxon>
        <taxon>Passeroidea</taxon>
        <taxon>Dicaeidae</taxon>
        <taxon>Dicaeum</taxon>
    </lineage>
</organism>
<dbReference type="Proteomes" id="UP000523279">
    <property type="component" value="Unassembled WGS sequence"/>
</dbReference>
<dbReference type="Pfam" id="PF21854">
    <property type="entry name" value="Treslin_N"/>
    <property type="match status" value="1"/>
</dbReference>
<feature type="domain" description="Treslin STD" evidence="4">
    <location>
        <begin position="557"/>
        <end position="710"/>
    </location>
</feature>
<accession>A0A7K9JN44</accession>
<dbReference type="Pfam" id="PF21855">
    <property type="entry name" value="Treslin_STD"/>
    <property type="match status" value="1"/>
</dbReference>
<protein>
    <submittedName>
        <fullName evidence="5">TICRR protein</fullName>
    </submittedName>
</protein>
<reference evidence="5 6" key="1">
    <citation type="submission" date="2019-09" db="EMBL/GenBank/DDBJ databases">
        <title>Bird 10,000 Genomes (B10K) Project - Family phase.</title>
        <authorList>
            <person name="Zhang G."/>
        </authorList>
    </citation>
    <scope>NUCLEOTIDE SEQUENCE [LARGE SCALE GENOMIC DNA]</scope>
    <source>
        <strain evidence="5">B10K-DU-001-34</strain>
        <tissue evidence="5">Muscle</tissue>
    </source>
</reference>
<dbReference type="GO" id="GO:0030174">
    <property type="term" value="P:regulation of DNA-templated DNA replication initiation"/>
    <property type="evidence" value="ECO:0007669"/>
    <property type="project" value="TreeGrafter"/>
</dbReference>
<dbReference type="EMBL" id="VWZP01001966">
    <property type="protein sequence ID" value="NXH39689.1"/>
    <property type="molecule type" value="Genomic_DNA"/>
</dbReference>
<feature type="domain" description="Treslin N-terminal" evidence="3">
    <location>
        <begin position="4"/>
        <end position="112"/>
    </location>
</feature>